<dbReference type="GO" id="GO:0008664">
    <property type="term" value="F:RNA 2',3'-cyclic 3'-phosphodiesterase activity"/>
    <property type="evidence" value="ECO:0007669"/>
    <property type="project" value="UniProtKB-EC"/>
</dbReference>
<feature type="short sequence motif" description="HXTX 1" evidence="2">
    <location>
        <begin position="40"/>
        <end position="43"/>
    </location>
</feature>
<proteinExistence type="inferred from homology"/>
<dbReference type="InterPro" id="IPR004175">
    <property type="entry name" value="RNA_CPDase"/>
</dbReference>
<keyword evidence="4" id="KW-0436">Ligase</keyword>
<sequence length="180" mass="21284">MRVFIAIELDDNLRQYIFQKQQIVKKNSRKGNFSRKENFHLTLKFIGEVSIEETQYIKKAIDKTASIFSPFKMNLGELGYFPRKNRKIIWIGTSQGNKRLQQLFNIMDQNLNVFGFEREVRGLKPHITLAREVVLKKDFNSLSQEIIIENKELIVEKISLMESTRINGVLTYRPIYRKKL</sequence>
<dbReference type="RefSeq" id="WP_079489917.1">
    <property type="nucleotide sequence ID" value="NZ_FUZT01000002.1"/>
</dbReference>
<comment type="catalytic activity">
    <reaction evidence="2">
        <text>a 3'-end 2',3'-cyclophospho-ribonucleotide-RNA + H2O = a 3'-end 2'-phospho-ribonucleotide-RNA + H(+)</text>
        <dbReference type="Rhea" id="RHEA:11828"/>
        <dbReference type="Rhea" id="RHEA-COMP:10464"/>
        <dbReference type="Rhea" id="RHEA-COMP:17353"/>
        <dbReference type="ChEBI" id="CHEBI:15377"/>
        <dbReference type="ChEBI" id="CHEBI:15378"/>
        <dbReference type="ChEBI" id="CHEBI:83064"/>
        <dbReference type="ChEBI" id="CHEBI:173113"/>
        <dbReference type="EC" id="3.1.4.58"/>
    </reaction>
</comment>
<dbReference type="EMBL" id="FUZT01000002">
    <property type="protein sequence ID" value="SKC48942.1"/>
    <property type="molecule type" value="Genomic_DNA"/>
</dbReference>
<dbReference type="Proteomes" id="UP000190285">
    <property type="component" value="Unassembled WGS sequence"/>
</dbReference>
<dbReference type="GO" id="GO:0004113">
    <property type="term" value="F:2',3'-cyclic-nucleotide 3'-phosphodiesterase activity"/>
    <property type="evidence" value="ECO:0007669"/>
    <property type="project" value="InterPro"/>
</dbReference>
<dbReference type="GO" id="GO:0016874">
    <property type="term" value="F:ligase activity"/>
    <property type="evidence" value="ECO:0007669"/>
    <property type="project" value="UniProtKB-KW"/>
</dbReference>
<dbReference type="SUPFAM" id="SSF55144">
    <property type="entry name" value="LigT-like"/>
    <property type="match status" value="1"/>
</dbReference>
<dbReference type="HAMAP" id="MF_01940">
    <property type="entry name" value="RNA_CPDase"/>
    <property type="match status" value="1"/>
</dbReference>
<reference evidence="4 5" key="1">
    <citation type="submission" date="2017-02" db="EMBL/GenBank/DDBJ databases">
        <authorList>
            <person name="Peterson S.W."/>
        </authorList>
    </citation>
    <scope>NUCLEOTIDE SEQUENCE [LARGE SCALE GENOMIC DNA]</scope>
    <source>
        <strain evidence="4 5">M1</strain>
    </source>
</reference>
<feature type="active site" description="Proton donor" evidence="2">
    <location>
        <position position="40"/>
    </location>
</feature>
<dbReference type="PANTHER" id="PTHR35561">
    <property type="entry name" value="RNA 2',3'-CYCLIC PHOSPHODIESTERASE"/>
    <property type="match status" value="1"/>
</dbReference>
<gene>
    <name evidence="4" type="ORF">SAMN02194393_01081</name>
</gene>
<evidence type="ECO:0000256" key="2">
    <source>
        <dbReference type="HAMAP-Rule" id="MF_01940"/>
    </source>
</evidence>
<dbReference type="InterPro" id="IPR014051">
    <property type="entry name" value="Phosphoesterase_HXTX"/>
</dbReference>
<evidence type="ECO:0000259" key="3">
    <source>
        <dbReference type="Pfam" id="PF02834"/>
    </source>
</evidence>
<evidence type="ECO:0000313" key="5">
    <source>
        <dbReference type="Proteomes" id="UP000190285"/>
    </source>
</evidence>
<keyword evidence="1 2" id="KW-0378">Hydrolase</keyword>
<dbReference type="NCBIfam" id="TIGR02258">
    <property type="entry name" value="2_5_ligase"/>
    <property type="match status" value="1"/>
</dbReference>
<dbReference type="PANTHER" id="PTHR35561:SF1">
    <property type="entry name" value="RNA 2',3'-CYCLIC PHOSPHODIESTERASE"/>
    <property type="match status" value="1"/>
</dbReference>
<dbReference type="OrthoDB" id="9789350at2"/>
<feature type="active site" description="Proton acceptor" evidence="2">
    <location>
        <position position="126"/>
    </location>
</feature>
<dbReference type="Gene3D" id="3.90.1140.10">
    <property type="entry name" value="Cyclic phosphodiesterase"/>
    <property type="match status" value="1"/>
</dbReference>
<keyword evidence="5" id="KW-1185">Reference proteome</keyword>
<feature type="domain" description="Phosphoesterase HXTX" evidence="3">
    <location>
        <begin position="93"/>
        <end position="169"/>
    </location>
</feature>
<organism evidence="4 5">
    <name type="scientific">Maledivibacter halophilus</name>
    <dbReference type="NCBI Taxonomy" id="36842"/>
    <lineage>
        <taxon>Bacteria</taxon>
        <taxon>Bacillati</taxon>
        <taxon>Bacillota</taxon>
        <taxon>Clostridia</taxon>
        <taxon>Peptostreptococcales</taxon>
        <taxon>Caminicellaceae</taxon>
        <taxon>Maledivibacter</taxon>
    </lineage>
</organism>
<dbReference type="Pfam" id="PF02834">
    <property type="entry name" value="LigT_PEase"/>
    <property type="match status" value="2"/>
</dbReference>
<evidence type="ECO:0000256" key="1">
    <source>
        <dbReference type="ARBA" id="ARBA00022801"/>
    </source>
</evidence>
<protein>
    <recommendedName>
        <fullName evidence="2">RNA 2',3'-cyclic phosphodiesterase</fullName>
        <shortName evidence="2">RNA 2',3'-CPDase</shortName>
        <ecNumber evidence="2">3.1.4.58</ecNumber>
    </recommendedName>
</protein>
<dbReference type="AlphaFoldDB" id="A0A1T5JCD9"/>
<comment type="similarity">
    <text evidence="2">Belongs to the 2H phosphoesterase superfamily. ThpR family.</text>
</comment>
<comment type="function">
    <text evidence="2">Hydrolyzes RNA 2',3'-cyclic phosphodiester to an RNA 2'-phosphomonoester.</text>
</comment>
<evidence type="ECO:0000313" key="4">
    <source>
        <dbReference type="EMBL" id="SKC48942.1"/>
    </source>
</evidence>
<feature type="short sequence motif" description="HXTX 2" evidence="2">
    <location>
        <begin position="126"/>
        <end position="129"/>
    </location>
</feature>
<feature type="domain" description="Phosphoesterase HXTX" evidence="3">
    <location>
        <begin position="7"/>
        <end position="90"/>
    </location>
</feature>
<dbReference type="EC" id="3.1.4.58" evidence="2"/>
<accession>A0A1T5JCD9</accession>
<dbReference type="STRING" id="36842.SAMN02194393_01081"/>
<dbReference type="InterPro" id="IPR009097">
    <property type="entry name" value="Cyclic_Pdiesterase"/>
</dbReference>
<name>A0A1T5JCD9_9FIRM</name>